<organism evidence="3 4">
    <name type="scientific">Streptomonospora salina</name>
    <dbReference type="NCBI Taxonomy" id="104205"/>
    <lineage>
        <taxon>Bacteria</taxon>
        <taxon>Bacillati</taxon>
        <taxon>Actinomycetota</taxon>
        <taxon>Actinomycetes</taxon>
        <taxon>Streptosporangiales</taxon>
        <taxon>Nocardiopsidaceae</taxon>
        <taxon>Streptomonospora</taxon>
    </lineage>
</organism>
<dbReference type="EMBL" id="JACHLY010000001">
    <property type="protein sequence ID" value="MBB5999003.1"/>
    <property type="molecule type" value="Genomic_DNA"/>
</dbReference>
<feature type="chain" id="PRO_5032444608" evidence="1">
    <location>
        <begin position="32"/>
        <end position="327"/>
    </location>
</feature>
<dbReference type="PROSITE" id="PS51257">
    <property type="entry name" value="PROKAR_LIPOPROTEIN"/>
    <property type="match status" value="1"/>
</dbReference>
<evidence type="ECO:0000313" key="3">
    <source>
        <dbReference type="EMBL" id="MBB5999003.1"/>
    </source>
</evidence>
<dbReference type="Proteomes" id="UP000578077">
    <property type="component" value="Unassembled WGS sequence"/>
</dbReference>
<dbReference type="SUPFAM" id="SSF53850">
    <property type="entry name" value="Periplasmic binding protein-like II"/>
    <property type="match status" value="1"/>
</dbReference>
<accession>A0A841ED63</accession>
<dbReference type="RefSeq" id="WP_184635627.1">
    <property type="nucleotide sequence ID" value="NZ_BAABKT010000010.1"/>
</dbReference>
<evidence type="ECO:0000259" key="2">
    <source>
        <dbReference type="Pfam" id="PF04069"/>
    </source>
</evidence>
<sequence length="327" mass="36089">MHKTLTRFAGPALLKGAAVAAGLTLATTSCAATSGDVSSGGSGDDTVRIAVNGWVGYEASAAVLTHLLENELDVDVEQKQIDEQPSWQGLNDGDLDMIVENWGHEDLMAQYGPDGNDSVVDGGSTGNIGTLGWYLPQYMVDEHPELATWEGVKENTDLFQTPESGDKGEFLAADPAFVTQDQGMINHFDMDLKIVHAGSEAAQISEMRKRYEREEPFLSYFYEPQWLHNHIDMAKVEFPEHTEGCADDEDDVSCDYPEYDLNKIFRTGFAEDDSPAYRMLENWNWSNADQDAVATLIADEGMSSEKAAATWAEENTDVWQEWIPADA</sequence>
<evidence type="ECO:0000313" key="4">
    <source>
        <dbReference type="Proteomes" id="UP000578077"/>
    </source>
</evidence>
<dbReference type="GO" id="GO:0043190">
    <property type="term" value="C:ATP-binding cassette (ABC) transporter complex"/>
    <property type="evidence" value="ECO:0007669"/>
    <property type="project" value="InterPro"/>
</dbReference>
<reference evidence="3 4" key="1">
    <citation type="submission" date="2020-08" db="EMBL/GenBank/DDBJ databases">
        <title>Sequencing the genomes of 1000 actinobacteria strains.</title>
        <authorList>
            <person name="Klenk H.-P."/>
        </authorList>
    </citation>
    <scope>NUCLEOTIDE SEQUENCE [LARGE SCALE GENOMIC DNA]</scope>
    <source>
        <strain evidence="3 4">DSM 44593</strain>
    </source>
</reference>
<keyword evidence="1" id="KW-0732">Signal</keyword>
<dbReference type="GO" id="GO:0022857">
    <property type="term" value="F:transmembrane transporter activity"/>
    <property type="evidence" value="ECO:0007669"/>
    <property type="project" value="InterPro"/>
</dbReference>
<feature type="signal peptide" evidence="1">
    <location>
        <begin position="1"/>
        <end position="31"/>
    </location>
</feature>
<proteinExistence type="predicted"/>
<evidence type="ECO:0000256" key="1">
    <source>
        <dbReference type="SAM" id="SignalP"/>
    </source>
</evidence>
<feature type="domain" description="ABC-type glycine betaine transport system substrate-binding" evidence="2">
    <location>
        <begin position="45"/>
        <end position="313"/>
    </location>
</feature>
<dbReference type="AlphaFoldDB" id="A0A841ED63"/>
<dbReference type="Pfam" id="PF04069">
    <property type="entry name" value="OpuAC"/>
    <property type="match status" value="1"/>
</dbReference>
<protein>
    <submittedName>
        <fullName evidence="3">Glycine betaine/proline transport system substrate-binding protein</fullName>
    </submittedName>
</protein>
<comment type="caution">
    <text evidence="3">The sequence shown here is derived from an EMBL/GenBank/DDBJ whole genome shotgun (WGS) entry which is preliminary data.</text>
</comment>
<name>A0A841ED63_9ACTN</name>
<keyword evidence="4" id="KW-1185">Reference proteome</keyword>
<dbReference type="Gene3D" id="3.40.190.10">
    <property type="entry name" value="Periplasmic binding protein-like II"/>
    <property type="match status" value="1"/>
</dbReference>
<gene>
    <name evidence="3" type="ORF">HNR25_002754</name>
</gene>
<dbReference type="Gene3D" id="3.40.190.100">
    <property type="entry name" value="Glycine betaine-binding periplasmic protein, domain 2"/>
    <property type="match status" value="1"/>
</dbReference>
<dbReference type="InterPro" id="IPR007210">
    <property type="entry name" value="ABC_Gly_betaine_transp_sub-bd"/>
</dbReference>